<sequence>MTVQELDTAFSRLSIATVEQLCTFDDRNVAWLSLMRRHGSRELAIAALREMLESCQTREQRLERLACFYCWMAPLPIMRPWTLMTIGDVVNEELFNETALLTRIADAIRDLGRETTFVTTQNDALVYGCLVVQDTGPPQVHVSHHRSNVETPTAHVISMCCWRSLPFMAVHATDAKVFPQLDYALSTVLGCDIDQLLRGDYDNLVDAYNAVLDYTDRGVHLRQQR</sequence>
<proteinExistence type="predicted"/>
<accession>A0A9J6EGD2</accession>
<dbReference type="EMBL" id="JABSTU010000004">
    <property type="protein sequence ID" value="KAH8033505.1"/>
    <property type="molecule type" value="Genomic_DNA"/>
</dbReference>
<dbReference type="Proteomes" id="UP000821866">
    <property type="component" value="Chromosome 2"/>
</dbReference>
<reference evidence="1" key="2">
    <citation type="submission" date="2021-09" db="EMBL/GenBank/DDBJ databases">
        <authorList>
            <person name="Jia N."/>
            <person name="Wang J."/>
            <person name="Shi W."/>
            <person name="Du L."/>
            <person name="Sun Y."/>
            <person name="Zhan W."/>
            <person name="Jiang J."/>
            <person name="Wang Q."/>
            <person name="Zhang B."/>
            <person name="Ji P."/>
            <person name="Sakyi L.B."/>
            <person name="Cui X."/>
            <person name="Yuan T."/>
            <person name="Jiang B."/>
            <person name="Yang W."/>
            <person name="Lam T.T.-Y."/>
            <person name="Chang Q."/>
            <person name="Ding S."/>
            <person name="Wang X."/>
            <person name="Zhu J."/>
            <person name="Ruan X."/>
            <person name="Zhao L."/>
            <person name="Wei J."/>
            <person name="Que T."/>
            <person name="Du C."/>
            <person name="Cheng J."/>
            <person name="Dai P."/>
            <person name="Han X."/>
            <person name="Huang E."/>
            <person name="Gao Y."/>
            <person name="Liu J."/>
            <person name="Shao H."/>
            <person name="Ye R."/>
            <person name="Li L."/>
            <person name="Wei W."/>
            <person name="Wang X."/>
            <person name="Wang C."/>
            <person name="Huo Q."/>
            <person name="Li W."/>
            <person name="Guo W."/>
            <person name="Chen H."/>
            <person name="Chen S."/>
            <person name="Zhou L."/>
            <person name="Zhou L."/>
            <person name="Ni X."/>
            <person name="Tian J."/>
            <person name="Zhou Y."/>
            <person name="Sheng Y."/>
            <person name="Liu T."/>
            <person name="Pan Y."/>
            <person name="Xia L."/>
            <person name="Li J."/>
            <person name="Zhao F."/>
            <person name="Cao W."/>
        </authorList>
    </citation>
    <scope>NUCLEOTIDE SEQUENCE</scope>
    <source>
        <strain evidence="1">Rmic-2018</strain>
        <tissue evidence="1">Larvae</tissue>
    </source>
</reference>
<dbReference type="AlphaFoldDB" id="A0A9J6EGD2"/>
<name>A0A9J6EGD2_RHIMP</name>
<gene>
    <name evidence="1" type="ORF">HPB51_013364</name>
</gene>
<organism evidence="1 2">
    <name type="scientific">Rhipicephalus microplus</name>
    <name type="common">Cattle tick</name>
    <name type="synonym">Boophilus microplus</name>
    <dbReference type="NCBI Taxonomy" id="6941"/>
    <lineage>
        <taxon>Eukaryota</taxon>
        <taxon>Metazoa</taxon>
        <taxon>Ecdysozoa</taxon>
        <taxon>Arthropoda</taxon>
        <taxon>Chelicerata</taxon>
        <taxon>Arachnida</taxon>
        <taxon>Acari</taxon>
        <taxon>Parasitiformes</taxon>
        <taxon>Ixodida</taxon>
        <taxon>Ixodoidea</taxon>
        <taxon>Ixodidae</taxon>
        <taxon>Rhipicephalinae</taxon>
        <taxon>Rhipicephalus</taxon>
        <taxon>Boophilus</taxon>
    </lineage>
</organism>
<comment type="caution">
    <text evidence="1">The sequence shown here is derived from an EMBL/GenBank/DDBJ whole genome shotgun (WGS) entry which is preliminary data.</text>
</comment>
<reference evidence="1" key="1">
    <citation type="journal article" date="2020" name="Cell">
        <title>Large-Scale Comparative Analyses of Tick Genomes Elucidate Their Genetic Diversity and Vector Capacities.</title>
        <authorList>
            <consortium name="Tick Genome and Microbiome Consortium (TIGMIC)"/>
            <person name="Jia N."/>
            <person name="Wang J."/>
            <person name="Shi W."/>
            <person name="Du L."/>
            <person name="Sun Y."/>
            <person name="Zhan W."/>
            <person name="Jiang J.F."/>
            <person name="Wang Q."/>
            <person name="Zhang B."/>
            <person name="Ji P."/>
            <person name="Bell-Sakyi L."/>
            <person name="Cui X.M."/>
            <person name="Yuan T.T."/>
            <person name="Jiang B.G."/>
            <person name="Yang W.F."/>
            <person name="Lam T.T."/>
            <person name="Chang Q.C."/>
            <person name="Ding S.J."/>
            <person name="Wang X.J."/>
            <person name="Zhu J.G."/>
            <person name="Ruan X.D."/>
            <person name="Zhao L."/>
            <person name="Wei J.T."/>
            <person name="Ye R.Z."/>
            <person name="Que T.C."/>
            <person name="Du C.H."/>
            <person name="Zhou Y.H."/>
            <person name="Cheng J.X."/>
            <person name="Dai P.F."/>
            <person name="Guo W.B."/>
            <person name="Han X.H."/>
            <person name="Huang E.J."/>
            <person name="Li L.F."/>
            <person name="Wei W."/>
            <person name="Gao Y.C."/>
            <person name="Liu J.Z."/>
            <person name="Shao H.Z."/>
            <person name="Wang X."/>
            <person name="Wang C.C."/>
            <person name="Yang T.C."/>
            <person name="Huo Q.B."/>
            <person name="Li W."/>
            <person name="Chen H.Y."/>
            <person name="Chen S.E."/>
            <person name="Zhou L.G."/>
            <person name="Ni X.B."/>
            <person name="Tian J.H."/>
            <person name="Sheng Y."/>
            <person name="Liu T."/>
            <person name="Pan Y.S."/>
            <person name="Xia L.Y."/>
            <person name="Li J."/>
            <person name="Zhao F."/>
            <person name="Cao W.C."/>
        </authorList>
    </citation>
    <scope>NUCLEOTIDE SEQUENCE</scope>
    <source>
        <strain evidence="1">Rmic-2018</strain>
    </source>
</reference>
<evidence type="ECO:0000313" key="2">
    <source>
        <dbReference type="Proteomes" id="UP000821866"/>
    </source>
</evidence>
<evidence type="ECO:0000313" key="1">
    <source>
        <dbReference type="EMBL" id="KAH8033505.1"/>
    </source>
</evidence>
<protein>
    <submittedName>
        <fullName evidence="1">Uncharacterized protein</fullName>
    </submittedName>
</protein>
<keyword evidence="2" id="KW-1185">Reference proteome</keyword>